<name>A0AAV2SFK0_MEGNR</name>
<dbReference type="GO" id="GO:0005634">
    <property type="term" value="C:nucleus"/>
    <property type="evidence" value="ECO:0007669"/>
    <property type="project" value="UniProtKB-SubCell"/>
</dbReference>
<evidence type="ECO:0000256" key="1">
    <source>
        <dbReference type="ARBA" id="ARBA00004123"/>
    </source>
</evidence>
<evidence type="ECO:0000256" key="5">
    <source>
        <dbReference type="RuleBase" id="RU367072"/>
    </source>
</evidence>
<evidence type="ECO:0000259" key="7">
    <source>
        <dbReference type="Pfam" id="PF14500"/>
    </source>
</evidence>
<keyword evidence="3" id="KW-0677">Repeat</keyword>
<dbReference type="Pfam" id="PF12460">
    <property type="entry name" value="MMS19_C"/>
    <property type="match status" value="1"/>
</dbReference>
<comment type="similarity">
    <text evidence="2 5">Belongs to the MET18/MMS19 family.</text>
</comment>
<keyword evidence="5" id="KW-0227">DNA damage</keyword>
<dbReference type="InterPro" id="IPR024687">
    <property type="entry name" value="MMS19_C"/>
</dbReference>
<sequence length="1016" mass="112587">MAVILRLQKMKHKQPQKEENVTIITEKMVSNELAIYELMEGLGPSLTHSSPSERCAGTQFVADSLHALPKTLLGKQEIAFIMAFCIDRLKDQHSVIPSVIYALLALVEQANLEDEEIQKMLRAIFKEVHCQSQIMTDRRNLFTLFKYCVLHKIKEIEGMGSDFILGFISSMDGEKDPRNLVLLFSIYPMIAQSVPVGPFTEDLFEVAAAYFPIDFVPPTNDPFGISADDLIFGLRQCLSSSPFFAPYCIPLLQEKLDSDLTSAKLDSLHTIVSCCEIYSSEDIRPHINPLWASIRREVIEGASTELEQAALSALHAVMLALHRGTTTTATRETSNQLTNFALMECLGHLTAPEQRLMFPSASLLLSLVSVAEGPANTICSRVIPLLIQQFKDKKEDIARKNTILILGKFLSQASKFPGMKENNGCLCEYETECWEALKEALQNSPMTVQEAAVGAITIAFKALTEDHLNEAARIMTNLLILSDGKKKTLRNAIINSFIAMHSLEAEVLNAQIMPDILLHIQENSSPNVDGHLLECLSLLTLGTGTVKQVLPVVWNHAEAQINQELMLIDLSRCCQYLNCAKDIISNNIKVAECLEFLTEAWNGIYKCIDFSVKIISLTKSDTNNPVKMLEVLSALCRILVSENINTGSMVQSMVSAAMIDNSNTSSTDLIMDLKNKYDLNKIIKEFNSGETFQGSLLVYVYEGLLMGLRKDIEILNLEYLLAAIRKVSLISQSDLSAQTAAILHASLINKLPVGPSLEGILSTCHSELCTALENPELQLRALNSFIWLTKALVIRGHTQEALWVTKLETLLAHDKLGLEVAQRFQIIVKDHSYAFTTQCFPNIRLLYKQRFFEAKIGILGDIFSSSEGCKKQNAMLAVASLLPCLPSLVLRDHMNRLLPILLQGLQCSEATVLEGIVGTLASLLDQSVAHAAPHISTLMPRLLNLTKGHQINVRIKSLECLKALSSLPSPILLPYKNEVVRGLRPVLNDHKRVVRQTATTTRCAWVLVGSPGTDIA</sequence>
<evidence type="ECO:0000256" key="2">
    <source>
        <dbReference type="ARBA" id="ARBA00009340"/>
    </source>
</evidence>
<comment type="caution">
    <text evidence="8">The sequence shown here is derived from an EMBL/GenBank/DDBJ whole genome shotgun (WGS) entry which is preliminary data.</text>
</comment>
<dbReference type="PANTHER" id="PTHR12891:SF0">
    <property type="entry name" value="MMS19 NUCLEOTIDE EXCISION REPAIR PROTEIN HOMOLOG"/>
    <property type="match status" value="1"/>
</dbReference>
<dbReference type="InterPro" id="IPR029240">
    <property type="entry name" value="MMS19_N"/>
</dbReference>
<dbReference type="Gene3D" id="1.25.10.10">
    <property type="entry name" value="Leucine-rich Repeat Variant"/>
    <property type="match status" value="2"/>
</dbReference>
<dbReference type="PANTHER" id="PTHR12891">
    <property type="entry name" value="DNA REPAIR/TRANSCRIPTION PROTEIN MET18/MMS19"/>
    <property type="match status" value="1"/>
</dbReference>
<comment type="subcellular location">
    <subcellularLocation>
        <location evidence="5">Cytoplasm</location>
        <location evidence="5">Cytoskeleton</location>
        <location evidence="5">Spindle</location>
    </subcellularLocation>
    <subcellularLocation>
        <location evidence="1 5">Nucleus</location>
    </subcellularLocation>
</comment>
<dbReference type="InterPro" id="IPR039920">
    <property type="entry name" value="MMS19"/>
</dbReference>
<dbReference type="Pfam" id="PF14500">
    <property type="entry name" value="MMS19_N"/>
    <property type="match status" value="1"/>
</dbReference>
<dbReference type="GO" id="GO:0006281">
    <property type="term" value="P:DNA repair"/>
    <property type="evidence" value="ECO:0007669"/>
    <property type="project" value="UniProtKB-UniRule"/>
</dbReference>
<dbReference type="AlphaFoldDB" id="A0AAV2SFK0"/>
<gene>
    <name evidence="8" type="ORF">MNOR_LOCUS36142</name>
</gene>
<keyword evidence="5" id="KW-0234">DNA repair</keyword>
<keyword evidence="5" id="KW-0963">Cytoplasm</keyword>
<evidence type="ECO:0000313" key="9">
    <source>
        <dbReference type="Proteomes" id="UP001497623"/>
    </source>
</evidence>
<dbReference type="GO" id="GO:0016226">
    <property type="term" value="P:iron-sulfur cluster assembly"/>
    <property type="evidence" value="ECO:0007669"/>
    <property type="project" value="UniProtKB-UniRule"/>
</dbReference>
<feature type="non-terminal residue" evidence="8">
    <location>
        <position position="1016"/>
    </location>
</feature>
<evidence type="ECO:0000259" key="6">
    <source>
        <dbReference type="Pfam" id="PF12460"/>
    </source>
</evidence>
<proteinExistence type="inferred from homology"/>
<dbReference type="GO" id="GO:0051604">
    <property type="term" value="P:protein maturation"/>
    <property type="evidence" value="ECO:0007669"/>
    <property type="project" value="UniProtKB-UniRule"/>
</dbReference>
<reference evidence="8 9" key="1">
    <citation type="submission" date="2024-05" db="EMBL/GenBank/DDBJ databases">
        <authorList>
            <person name="Wallberg A."/>
        </authorList>
    </citation>
    <scope>NUCLEOTIDE SEQUENCE [LARGE SCALE GENOMIC DNA]</scope>
</reference>
<feature type="domain" description="MMS19 C-terminal" evidence="6">
    <location>
        <begin position="615"/>
        <end position="964"/>
    </location>
</feature>
<dbReference type="InterPro" id="IPR011989">
    <property type="entry name" value="ARM-like"/>
</dbReference>
<keyword evidence="9" id="KW-1185">Reference proteome</keyword>
<dbReference type="EMBL" id="CAXKWB010063913">
    <property type="protein sequence ID" value="CAL4187032.1"/>
    <property type="molecule type" value="Genomic_DNA"/>
</dbReference>
<keyword evidence="5" id="KW-0206">Cytoskeleton</keyword>
<dbReference type="GO" id="GO:0005819">
    <property type="term" value="C:spindle"/>
    <property type="evidence" value="ECO:0007669"/>
    <property type="project" value="UniProtKB-SubCell"/>
</dbReference>
<dbReference type="GO" id="GO:0097361">
    <property type="term" value="C:cytosolic [4Fe-4S] assembly targeting complex"/>
    <property type="evidence" value="ECO:0007669"/>
    <property type="project" value="UniProtKB-UniRule"/>
</dbReference>
<accession>A0AAV2SFK0</accession>
<comment type="subunit">
    <text evidence="5">Component of the CIA complex.</text>
</comment>
<feature type="domain" description="MMS19 N-terminal" evidence="7">
    <location>
        <begin position="40"/>
        <end position="299"/>
    </location>
</feature>
<dbReference type="InterPro" id="IPR016024">
    <property type="entry name" value="ARM-type_fold"/>
</dbReference>
<organism evidence="8 9">
    <name type="scientific">Meganyctiphanes norvegica</name>
    <name type="common">Northern krill</name>
    <name type="synonym">Thysanopoda norvegica</name>
    <dbReference type="NCBI Taxonomy" id="48144"/>
    <lineage>
        <taxon>Eukaryota</taxon>
        <taxon>Metazoa</taxon>
        <taxon>Ecdysozoa</taxon>
        <taxon>Arthropoda</taxon>
        <taxon>Crustacea</taxon>
        <taxon>Multicrustacea</taxon>
        <taxon>Malacostraca</taxon>
        <taxon>Eumalacostraca</taxon>
        <taxon>Eucarida</taxon>
        <taxon>Euphausiacea</taxon>
        <taxon>Euphausiidae</taxon>
        <taxon>Meganyctiphanes</taxon>
    </lineage>
</organism>
<evidence type="ECO:0000313" key="8">
    <source>
        <dbReference type="EMBL" id="CAL4187032.1"/>
    </source>
</evidence>
<dbReference type="Proteomes" id="UP001497623">
    <property type="component" value="Unassembled WGS sequence"/>
</dbReference>
<evidence type="ECO:0000256" key="4">
    <source>
        <dbReference type="ARBA" id="ARBA00023242"/>
    </source>
</evidence>
<dbReference type="SUPFAM" id="SSF48371">
    <property type="entry name" value="ARM repeat"/>
    <property type="match status" value="1"/>
</dbReference>
<protein>
    <recommendedName>
        <fullName evidence="5">MMS19 nucleotide excision repair protein</fullName>
    </recommendedName>
</protein>
<keyword evidence="4 5" id="KW-0539">Nucleus</keyword>
<evidence type="ECO:0000256" key="3">
    <source>
        <dbReference type="ARBA" id="ARBA00022737"/>
    </source>
</evidence>
<comment type="function">
    <text evidence="5">Key component of the cytosolic iron-sulfur protein assembly (CIA) complex, a multiprotein complex that mediates the incorporation of iron-sulfur cluster into apoproteins specifically involved in DNA metabolism and genomic integrity. In the CIA complex, MMS19 acts as an adapter between early-acting CIA components and a subset of cellular target iron-sulfur proteins.</text>
</comment>